<protein>
    <submittedName>
        <fullName evidence="1">Uncharacterized protein</fullName>
    </submittedName>
</protein>
<reference evidence="1" key="1">
    <citation type="submission" date="2006-03" db="EMBL/GenBank/DDBJ databases">
        <title>Complete sequence of Rhodopseudomonas palustris BisB18.</title>
        <authorList>
            <consortium name="US DOE Joint Genome Institute"/>
            <person name="Copeland A."/>
            <person name="Lucas S."/>
            <person name="Lapidus A."/>
            <person name="Barry K."/>
            <person name="Detter J.C."/>
            <person name="Glavina del Rio T."/>
            <person name="Hammon N."/>
            <person name="Israni S."/>
            <person name="Dalin E."/>
            <person name="Tice H."/>
            <person name="Pitluck S."/>
            <person name="Chain P."/>
            <person name="Malfatti S."/>
            <person name="Shin M."/>
            <person name="Vergez L."/>
            <person name="Schmutz J."/>
            <person name="Larimer F."/>
            <person name="Land M."/>
            <person name="Hauser L."/>
            <person name="Pelletier D.A."/>
            <person name="Kyrpides N."/>
            <person name="Anderson I."/>
            <person name="Oda Y."/>
            <person name="Harwood C.S."/>
            <person name="Richardson P."/>
        </authorList>
    </citation>
    <scope>NUCLEOTIDE SEQUENCE [LARGE SCALE GENOMIC DNA]</scope>
    <source>
        <strain evidence="1">BisB18</strain>
    </source>
</reference>
<dbReference type="EMBL" id="CP000301">
    <property type="protein sequence ID" value="ABD86011.1"/>
    <property type="molecule type" value="Genomic_DNA"/>
</dbReference>
<accession>Q21C75</accession>
<organism evidence="1">
    <name type="scientific">Rhodopseudomonas palustris (strain BisB18)</name>
    <dbReference type="NCBI Taxonomy" id="316056"/>
    <lineage>
        <taxon>Bacteria</taxon>
        <taxon>Pseudomonadati</taxon>
        <taxon>Pseudomonadota</taxon>
        <taxon>Alphaproteobacteria</taxon>
        <taxon>Hyphomicrobiales</taxon>
        <taxon>Nitrobacteraceae</taxon>
        <taxon>Rhodopseudomonas</taxon>
    </lineage>
</organism>
<dbReference type="HOGENOM" id="CLU_2318288_0_0_5"/>
<dbReference type="AlphaFoldDB" id="Q21C75"/>
<name>Q21C75_RHOPB</name>
<proteinExistence type="predicted"/>
<evidence type="ECO:0000313" key="1">
    <source>
        <dbReference type="EMBL" id="ABD86011.1"/>
    </source>
</evidence>
<dbReference type="STRING" id="316056.RPC_0436"/>
<dbReference type="KEGG" id="rpc:RPC_0436"/>
<sequence>MRAPAPTCLHPQLIGRSFMAFVEGPSRGYLVLNAADKVEAKGCLNGVENRVSEFVRSQVKYTRLRPNHAWRYRLITLGRTHGLDPKLRRMIKGHAGQRR</sequence>
<gene>
    <name evidence="1" type="ordered locus">RPC_0436</name>
</gene>